<dbReference type="InterPro" id="IPR025669">
    <property type="entry name" value="AAA_dom"/>
</dbReference>
<dbReference type="PANTHER" id="PTHR13696">
    <property type="entry name" value="P-LOOP CONTAINING NUCLEOSIDE TRIPHOSPHATE HYDROLASE"/>
    <property type="match status" value="1"/>
</dbReference>
<name>A0A6C2CBW6_9LACO</name>
<dbReference type="SUPFAM" id="SSF52540">
    <property type="entry name" value="P-loop containing nucleoside triphosphate hydrolases"/>
    <property type="match status" value="1"/>
</dbReference>
<dbReference type="OrthoDB" id="9791162at2"/>
<dbReference type="Gene3D" id="3.40.50.300">
    <property type="entry name" value="P-loop containing nucleotide triphosphate hydrolases"/>
    <property type="match status" value="1"/>
</dbReference>
<dbReference type="Pfam" id="PF13614">
    <property type="entry name" value="AAA_31"/>
    <property type="match status" value="1"/>
</dbReference>
<dbReference type="Proteomes" id="UP000371977">
    <property type="component" value="Unassembled WGS sequence"/>
</dbReference>
<evidence type="ECO:0000313" key="2">
    <source>
        <dbReference type="EMBL" id="TYC50575.1"/>
    </source>
</evidence>
<feature type="domain" description="AAA" evidence="1">
    <location>
        <begin position="27"/>
        <end position="181"/>
    </location>
</feature>
<dbReference type="InterPro" id="IPR050678">
    <property type="entry name" value="DNA_Partitioning_ATPase"/>
</dbReference>
<reference evidence="2 3" key="1">
    <citation type="submission" date="2019-01" db="EMBL/GenBank/DDBJ databases">
        <title>Weissella sp. nov., a novel lactic acid bacterium isolated from animal feces.</title>
        <authorList>
            <person name="Wang L.-T."/>
        </authorList>
    </citation>
    <scope>NUCLEOTIDE SEQUENCE [LARGE SCALE GENOMIC DNA]</scope>
    <source>
        <strain evidence="2 3">8H-2</strain>
    </source>
</reference>
<dbReference type="InterPro" id="IPR027417">
    <property type="entry name" value="P-loop_NTPase"/>
</dbReference>
<organism evidence="2 3">
    <name type="scientific">Weissella muntiaci</name>
    <dbReference type="NCBI Taxonomy" id="2508881"/>
    <lineage>
        <taxon>Bacteria</taxon>
        <taxon>Bacillati</taxon>
        <taxon>Bacillota</taxon>
        <taxon>Bacilli</taxon>
        <taxon>Lactobacillales</taxon>
        <taxon>Lactobacillaceae</taxon>
        <taxon>Weissella</taxon>
    </lineage>
</organism>
<evidence type="ECO:0000313" key="3">
    <source>
        <dbReference type="Proteomes" id="UP000371977"/>
    </source>
</evidence>
<dbReference type="CDD" id="cd02042">
    <property type="entry name" value="ParAB_family"/>
    <property type="match status" value="1"/>
</dbReference>
<protein>
    <submittedName>
        <fullName evidence="2">ParA family protein</fullName>
    </submittedName>
</protein>
<dbReference type="EMBL" id="SDGZ01000008">
    <property type="protein sequence ID" value="TYC50575.1"/>
    <property type="molecule type" value="Genomic_DNA"/>
</dbReference>
<dbReference type="AlphaFoldDB" id="A0A6C2CBW6"/>
<comment type="caution">
    <text evidence="2">The sequence shown here is derived from an EMBL/GenBank/DDBJ whole genome shotgun (WGS) entry which is preliminary data.</text>
</comment>
<keyword evidence="3" id="KW-1185">Reference proteome</keyword>
<accession>A0A6C2CBW6</accession>
<evidence type="ECO:0000259" key="1">
    <source>
        <dbReference type="Pfam" id="PF13614"/>
    </source>
</evidence>
<proteinExistence type="predicted"/>
<dbReference type="PANTHER" id="PTHR13696:SF96">
    <property type="entry name" value="COBQ_COBB_MIND_PARA NUCLEOTIDE BINDING DOMAIN-CONTAINING PROTEIN"/>
    <property type="match status" value="1"/>
</dbReference>
<sequence length="286" mass="32393">MPHTLSKYGYYSSSFQSLEREMQMSTQVITIGAAKGGVGKTTITFNTAGFLNKIGKSVLLMDGDYQGSLSSIYGKFDKSIDGTMYSIFDPHDGPVKIRKITDKLSIIPASKDLERVDIITSNRPNQYFILYEWISNNMDIVGEFDYVLIDTHPQFLTMEKNAAVISDYLIQPLGPGRFDFNNAIVDYTERFNEFKKQLVDVKTGESYVDAQLLYLGNRAKTNTTSSHEFDESLKEIPDVIDLMHEREPMNQSILLGKSVFEMDDLPNTAMAEFERVFSNIVSKVEE</sequence>
<gene>
    <name evidence="2" type="ORF">ESZ50_02580</name>
</gene>